<evidence type="ECO:0000313" key="2">
    <source>
        <dbReference type="Proteomes" id="UP000199249"/>
    </source>
</evidence>
<keyword evidence="2" id="KW-1185">Reference proteome</keyword>
<proteinExistence type="predicted"/>
<accession>A0A1H3IID6</accession>
<reference evidence="2" key="1">
    <citation type="submission" date="2016-10" db="EMBL/GenBank/DDBJ databases">
        <authorList>
            <person name="Varghese N."/>
            <person name="Submissions S."/>
        </authorList>
    </citation>
    <scope>NUCLEOTIDE SEQUENCE [LARGE SCALE GENOMIC DNA]</scope>
    <source>
        <strain evidence="2">CGMCC 1.8975</strain>
    </source>
</reference>
<dbReference type="EMBL" id="FNOV01000007">
    <property type="protein sequence ID" value="SDY27039.1"/>
    <property type="molecule type" value="Genomic_DNA"/>
</dbReference>
<dbReference type="Proteomes" id="UP000199249">
    <property type="component" value="Unassembled WGS sequence"/>
</dbReference>
<dbReference type="AlphaFoldDB" id="A0A1H3IID6"/>
<sequence length="55" mass="5878">MYTCFGHAGPPQPSPAGYYCQPRTVMAAFKAFVDNAPDAAVQKDLNATKVPRSCS</sequence>
<protein>
    <submittedName>
        <fullName evidence="1">Uncharacterized protein</fullName>
    </submittedName>
</protein>
<name>A0A1H3IID6_9BACT</name>
<evidence type="ECO:0000313" key="1">
    <source>
        <dbReference type="EMBL" id="SDY27039.1"/>
    </source>
</evidence>
<gene>
    <name evidence="1" type="ORF">SAMN04488069_10718</name>
</gene>
<organism evidence="1 2">
    <name type="scientific">Hymenobacter psychrophilus</name>
    <dbReference type="NCBI Taxonomy" id="651662"/>
    <lineage>
        <taxon>Bacteria</taxon>
        <taxon>Pseudomonadati</taxon>
        <taxon>Bacteroidota</taxon>
        <taxon>Cytophagia</taxon>
        <taxon>Cytophagales</taxon>
        <taxon>Hymenobacteraceae</taxon>
        <taxon>Hymenobacter</taxon>
    </lineage>
</organism>